<name>A0A0L8I4I4_OCTBM</name>
<dbReference type="OrthoDB" id="6157674at2759"/>
<dbReference type="Gene3D" id="2.60.60.20">
    <property type="entry name" value="PLAT/LH2 domain"/>
    <property type="match status" value="1"/>
</dbReference>
<accession>A0A0L8I4I4</accession>
<proteinExistence type="predicted"/>
<dbReference type="SUPFAM" id="SSF49723">
    <property type="entry name" value="Lipase/lipooxygenase domain (PLAT/LH2 domain)"/>
    <property type="match status" value="1"/>
</dbReference>
<sequence length="352" mass="40691">MNIADCSHNYQLVHGEVLTKQKYWITSYNLKAINVTTMTGDNGTDDGINIILYYVNNKYHYTLDTENDDFKNNTLDVFSLKSASSSLLKCIEVQSVTPTTQWIMKNISVNDEDQELLSYTHNARLNESVLYCMNQASGDVIWTVIVYDEKERSVNATSIRLMGSTKSEQFYLLSYKEYEEYNSSGSEETFSIFISDIGRLVGIQLKKYHRFQNIHITLKRETVEYNFHSGCCDVHDITLFEWRCDTQMNVTHLFELCLMNDTCDKNQFPELINIESVWLLEIEGLETAAVDLRNNKRHSCRVDLKLNTTETKSQTMLCLSYQNFSDIRTIHIDNCAAGNISVCIYVYIYVCV</sequence>
<gene>
    <name evidence="1" type="ORF">OCBIM_22036702mg</name>
</gene>
<dbReference type="InterPro" id="IPR036392">
    <property type="entry name" value="PLAT/LH2_dom_sf"/>
</dbReference>
<reference evidence="1" key="1">
    <citation type="submission" date="2015-07" db="EMBL/GenBank/DDBJ databases">
        <title>MeaNS - Measles Nucleotide Surveillance Program.</title>
        <authorList>
            <person name="Tran T."/>
            <person name="Druce J."/>
        </authorList>
    </citation>
    <scope>NUCLEOTIDE SEQUENCE</scope>
    <source>
        <strain evidence="1">UCB-OBI-ISO-001</strain>
        <tissue evidence="1">Gonad</tissue>
    </source>
</reference>
<protein>
    <submittedName>
        <fullName evidence="1">Uncharacterized protein</fullName>
    </submittedName>
</protein>
<dbReference type="AlphaFoldDB" id="A0A0L8I4I4"/>
<dbReference type="EMBL" id="KQ416654">
    <property type="protein sequence ID" value="KOF95980.1"/>
    <property type="molecule type" value="Genomic_DNA"/>
</dbReference>
<organism evidence="1">
    <name type="scientific">Octopus bimaculoides</name>
    <name type="common">California two-spotted octopus</name>
    <dbReference type="NCBI Taxonomy" id="37653"/>
    <lineage>
        <taxon>Eukaryota</taxon>
        <taxon>Metazoa</taxon>
        <taxon>Spiralia</taxon>
        <taxon>Lophotrochozoa</taxon>
        <taxon>Mollusca</taxon>
        <taxon>Cephalopoda</taxon>
        <taxon>Coleoidea</taxon>
        <taxon>Octopodiformes</taxon>
        <taxon>Octopoda</taxon>
        <taxon>Incirrata</taxon>
        <taxon>Octopodidae</taxon>
        <taxon>Octopus</taxon>
    </lineage>
</organism>
<evidence type="ECO:0000313" key="1">
    <source>
        <dbReference type="EMBL" id="KOF95980.1"/>
    </source>
</evidence>